<sequence>MAVDTVRSIDTAYSTHRILSTLTVKGFTSGHMEIALLIKPISHSKMGVCSPGSAGHLDCVDDTKLVKQAVLSELLSSLSEVLGNKYGKKVMAYLLNPRDPAHLLPETIQLLQKGDGNQHSKKEASIRRRELLEVVSPPLLQHLCDNAAKMATDNPAV</sequence>
<name>A0AAW0NMX1_9GOBI</name>
<dbReference type="Proteomes" id="UP001460270">
    <property type="component" value="Unassembled WGS sequence"/>
</dbReference>
<evidence type="ECO:0000256" key="1">
    <source>
        <dbReference type="ARBA" id="ARBA00022884"/>
    </source>
</evidence>
<proteinExistence type="predicted"/>
<dbReference type="GO" id="GO:0005730">
    <property type="term" value="C:nucleolus"/>
    <property type="evidence" value="ECO:0007669"/>
    <property type="project" value="TreeGrafter"/>
</dbReference>
<dbReference type="EMBL" id="JBBPFD010000015">
    <property type="protein sequence ID" value="KAK7896051.1"/>
    <property type="molecule type" value="Genomic_DNA"/>
</dbReference>
<comment type="caution">
    <text evidence="3">The sequence shown here is derived from an EMBL/GenBank/DDBJ whole genome shotgun (WGS) entry which is preliminary data.</text>
</comment>
<accession>A0AAW0NMX1</accession>
<protein>
    <recommendedName>
        <fullName evidence="2">CPL domain-containing protein</fullName>
    </recommendedName>
</protein>
<dbReference type="SUPFAM" id="SSF48371">
    <property type="entry name" value="ARM repeat"/>
    <property type="match status" value="1"/>
</dbReference>
<dbReference type="PANTHER" id="PTHR13389:SF0">
    <property type="entry name" value="PUMILIO HOMOLOG 3"/>
    <property type="match status" value="1"/>
</dbReference>
<dbReference type="InterPro" id="IPR040059">
    <property type="entry name" value="PUM3"/>
</dbReference>
<dbReference type="AlphaFoldDB" id="A0AAW0NMX1"/>
<dbReference type="Pfam" id="PF08144">
    <property type="entry name" value="CPL"/>
    <property type="match status" value="1"/>
</dbReference>
<evidence type="ECO:0000313" key="3">
    <source>
        <dbReference type="EMBL" id="KAK7896051.1"/>
    </source>
</evidence>
<dbReference type="InterPro" id="IPR012959">
    <property type="entry name" value="CPL_dom"/>
</dbReference>
<evidence type="ECO:0000313" key="4">
    <source>
        <dbReference type="Proteomes" id="UP001460270"/>
    </source>
</evidence>
<evidence type="ECO:0000259" key="2">
    <source>
        <dbReference type="Pfam" id="PF08144"/>
    </source>
</evidence>
<dbReference type="GO" id="GO:0003729">
    <property type="term" value="F:mRNA binding"/>
    <property type="evidence" value="ECO:0007669"/>
    <property type="project" value="TreeGrafter"/>
</dbReference>
<dbReference type="InterPro" id="IPR016024">
    <property type="entry name" value="ARM-type_fold"/>
</dbReference>
<keyword evidence="4" id="KW-1185">Reference proteome</keyword>
<dbReference type="GO" id="GO:0006417">
    <property type="term" value="P:regulation of translation"/>
    <property type="evidence" value="ECO:0007669"/>
    <property type="project" value="TreeGrafter"/>
</dbReference>
<keyword evidence="1" id="KW-0694">RNA-binding</keyword>
<reference evidence="4" key="1">
    <citation type="submission" date="2024-04" db="EMBL/GenBank/DDBJ databases">
        <title>Salinicola lusitanus LLJ914,a marine bacterium isolated from the Okinawa Trough.</title>
        <authorList>
            <person name="Li J."/>
        </authorList>
    </citation>
    <scope>NUCLEOTIDE SEQUENCE [LARGE SCALE GENOMIC DNA]</scope>
</reference>
<dbReference type="PANTHER" id="PTHR13389">
    <property type="entry name" value="PUMILIO HOMOLOG 3"/>
    <property type="match status" value="1"/>
</dbReference>
<feature type="domain" description="CPL" evidence="2">
    <location>
        <begin position="84"/>
        <end position="154"/>
    </location>
</feature>
<organism evidence="3 4">
    <name type="scientific">Mugilogobius chulae</name>
    <name type="common">yellowstripe goby</name>
    <dbReference type="NCBI Taxonomy" id="88201"/>
    <lineage>
        <taxon>Eukaryota</taxon>
        <taxon>Metazoa</taxon>
        <taxon>Chordata</taxon>
        <taxon>Craniata</taxon>
        <taxon>Vertebrata</taxon>
        <taxon>Euteleostomi</taxon>
        <taxon>Actinopterygii</taxon>
        <taxon>Neopterygii</taxon>
        <taxon>Teleostei</taxon>
        <taxon>Neoteleostei</taxon>
        <taxon>Acanthomorphata</taxon>
        <taxon>Gobiaria</taxon>
        <taxon>Gobiiformes</taxon>
        <taxon>Gobioidei</taxon>
        <taxon>Gobiidae</taxon>
        <taxon>Gobionellinae</taxon>
        <taxon>Mugilogobius</taxon>
    </lineage>
</organism>
<gene>
    <name evidence="3" type="ORF">WMY93_021376</name>
</gene>